<evidence type="ECO:0000256" key="4">
    <source>
        <dbReference type="SAM" id="SignalP"/>
    </source>
</evidence>
<feature type="disulfide bond" evidence="3">
    <location>
        <begin position="118"/>
        <end position="138"/>
    </location>
</feature>
<dbReference type="InterPro" id="IPR006170">
    <property type="entry name" value="PBP/GOBP"/>
</dbReference>
<comment type="similarity">
    <text evidence="1">Belongs to the PBP/GOBP family.</text>
</comment>
<dbReference type="Pfam" id="PF01395">
    <property type="entry name" value="PBP_GOBP"/>
    <property type="match status" value="1"/>
</dbReference>
<sequence length="163" mass="18335">MKITLTLCLLCAVLNIRTVDSSQELIKDLVIGFTKTLNECVDELGYPDSVKQDFYDFWKPDHEVTDTRFGCTVICISTKLDLLDPYGQLHHDNAHDFVTKHGASDDQAKHLLGLLHACDKEIPESSSQCTRTMLVAKCFKKEIHDLDWAPSVEVILAEILADT</sequence>
<evidence type="ECO:0000256" key="1">
    <source>
        <dbReference type="ARBA" id="ARBA00008098"/>
    </source>
</evidence>
<dbReference type="OrthoDB" id="7413278at2759"/>
<dbReference type="InterPro" id="IPR006072">
    <property type="entry name" value="Odorant/phero-bd_Lep"/>
</dbReference>
<feature type="chain" id="PRO_5020021297" evidence="4">
    <location>
        <begin position="22"/>
        <end position="163"/>
    </location>
</feature>
<organism evidence="5 6">
    <name type="scientific">Eumeta variegata</name>
    <name type="common">Bagworm moth</name>
    <name type="synonym">Eumeta japonica</name>
    <dbReference type="NCBI Taxonomy" id="151549"/>
    <lineage>
        <taxon>Eukaryota</taxon>
        <taxon>Metazoa</taxon>
        <taxon>Ecdysozoa</taxon>
        <taxon>Arthropoda</taxon>
        <taxon>Hexapoda</taxon>
        <taxon>Insecta</taxon>
        <taxon>Pterygota</taxon>
        <taxon>Neoptera</taxon>
        <taxon>Endopterygota</taxon>
        <taxon>Lepidoptera</taxon>
        <taxon>Glossata</taxon>
        <taxon>Ditrysia</taxon>
        <taxon>Tineoidea</taxon>
        <taxon>Psychidae</taxon>
        <taxon>Oiketicinae</taxon>
        <taxon>Eumeta</taxon>
    </lineage>
</organism>
<dbReference type="SUPFAM" id="SSF47565">
    <property type="entry name" value="Insect pheromone/odorant-binding proteins"/>
    <property type="match status" value="1"/>
</dbReference>
<dbReference type="CDD" id="cd23992">
    <property type="entry name" value="PBP_GOBP"/>
    <property type="match status" value="1"/>
</dbReference>
<gene>
    <name evidence="5" type="ORF">EVAR_81809_1</name>
</gene>
<dbReference type="EMBL" id="BGZK01000173">
    <property type="protein sequence ID" value="GBP25924.1"/>
    <property type="molecule type" value="Genomic_DNA"/>
</dbReference>
<dbReference type="PRINTS" id="PR00484">
    <property type="entry name" value="PBPGOBP"/>
</dbReference>
<dbReference type="InterPro" id="IPR036728">
    <property type="entry name" value="PBP_GOBP_sf"/>
</dbReference>
<proteinExistence type="inferred from homology"/>
<dbReference type="AlphaFoldDB" id="A0A4C1UJ61"/>
<dbReference type="SMART" id="SM00708">
    <property type="entry name" value="PhBP"/>
    <property type="match status" value="1"/>
</dbReference>
<comment type="caution">
    <text evidence="5">The sequence shown here is derived from an EMBL/GenBank/DDBJ whole genome shotgun (WGS) entry which is preliminary data.</text>
</comment>
<dbReference type="PIRSF" id="PIRSF015604">
    <property type="entry name" value="Odorant/phero_bd"/>
    <property type="match status" value="1"/>
</dbReference>
<evidence type="ECO:0000256" key="2">
    <source>
        <dbReference type="ARBA" id="ARBA00022448"/>
    </source>
</evidence>
<feature type="disulfide bond" evidence="3">
    <location>
        <begin position="40"/>
        <end position="75"/>
    </location>
</feature>
<protein>
    <submittedName>
        <fullName evidence="5">Pheromone-binding protein</fullName>
    </submittedName>
</protein>
<evidence type="ECO:0000313" key="6">
    <source>
        <dbReference type="Proteomes" id="UP000299102"/>
    </source>
</evidence>
<feature type="signal peptide" evidence="4">
    <location>
        <begin position="1"/>
        <end position="21"/>
    </location>
</feature>
<name>A0A4C1UJ61_EUMVA</name>
<dbReference type="GO" id="GO:0005549">
    <property type="term" value="F:odorant binding"/>
    <property type="evidence" value="ECO:0007669"/>
    <property type="project" value="InterPro"/>
</dbReference>
<dbReference type="Proteomes" id="UP000299102">
    <property type="component" value="Unassembled WGS sequence"/>
</dbReference>
<feature type="disulfide bond" evidence="3">
    <location>
        <begin position="71"/>
        <end position="129"/>
    </location>
</feature>
<dbReference type="Gene3D" id="1.10.238.20">
    <property type="entry name" value="Pheromone/general odorant binding protein domain"/>
    <property type="match status" value="1"/>
</dbReference>
<keyword evidence="6" id="KW-1185">Reference proteome</keyword>
<keyword evidence="3" id="KW-1015">Disulfide bond</keyword>
<reference evidence="5 6" key="1">
    <citation type="journal article" date="2019" name="Commun. Biol.">
        <title>The bagworm genome reveals a unique fibroin gene that provides high tensile strength.</title>
        <authorList>
            <person name="Kono N."/>
            <person name="Nakamura H."/>
            <person name="Ohtoshi R."/>
            <person name="Tomita M."/>
            <person name="Numata K."/>
            <person name="Arakawa K."/>
        </authorList>
    </citation>
    <scope>NUCLEOTIDE SEQUENCE [LARGE SCALE GENOMIC DNA]</scope>
</reference>
<accession>A0A4C1UJ61</accession>
<evidence type="ECO:0000313" key="5">
    <source>
        <dbReference type="EMBL" id="GBP25924.1"/>
    </source>
</evidence>
<keyword evidence="2" id="KW-0813">Transport</keyword>
<evidence type="ECO:0000256" key="3">
    <source>
        <dbReference type="PIRSR" id="PIRSR015604-1"/>
    </source>
</evidence>
<keyword evidence="4" id="KW-0732">Signal</keyword>